<accession>M8BZV0</accession>
<evidence type="ECO:0000313" key="2">
    <source>
        <dbReference type="EnsemblPlants" id="EMT27504"/>
    </source>
</evidence>
<feature type="compositionally biased region" description="Polar residues" evidence="1">
    <location>
        <begin position="69"/>
        <end position="79"/>
    </location>
</feature>
<dbReference type="EnsemblPlants" id="EMT27504">
    <property type="protein sequence ID" value="EMT27504"/>
    <property type="gene ID" value="F775_43586"/>
</dbReference>
<protein>
    <submittedName>
        <fullName evidence="2">Uncharacterized protein</fullName>
    </submittedName>
</protein>
<organism evidence="2">
    <name type="scientific">Aegilops tauschii</name>
    <name type="common">Tausch's goatgrass</name>
    <name type="synonym">Aegilops squarrosa</name>
    <dbReference type="NCBI Taxonomy" id="37682"/>
    <lineage>
        <taxon>Eukaryota</taxon>
        <taxon>Viridiplantae</taxon>
        <taxon>Streptophyta</taxon>
        <taxon>Embryophyta</taxon>
        <taxon>Tracheophyta</taxon>
        <taxon>Spermatophyta</taxon>
        <taxon>Magnoliopsida</taxon>
        <taxon>Liliopsida</taxon>
        <taxon>Poales</taxon>
        <taxon>Poaceae</taxon>
        <taxon>BOP clade</taxon>
        <taxon>Pooideae</taxon>
        <taxon>Triticodae</taxon>
        <taxon>Triticeae</taxon>
        <taxon>Triticinae</taxon>
        <taxon>Aegilops</taxon>
    </lineage>
</organism>
<sequence length="108" mass="11401">MANAPTSLPRWALSLTRLTSPCLSVAGLSSTSRAAPPRPRRAHLPPSHTRRRGSWPPSPTDGVCGGGAPTSTRTASLSLTNPRAKYLRLPSAPKVMSTICRRCSKAGN</sequence>
<proteinExistence type="predicted"/>
<dbReference type="AlphaFoldDB" id="M8BZV0"/>
<feature type="region of interest" description="Disordered" evidence="1">
    <location>
        <begin position="28"/>
        <end position="79"/>
    </location>
</feature>
<name>M8BZV0_AEGTA</name>
<reference evidence="2" key="1">
    <citation type="submission" date="2015-06" db="UniProtKB">
        <authorList>
            <consortium name="EnsemblPlants"/>
        </authorList>
    </citation>
    <scope>IDENTIFICATION</scope>
</reference>
<evidence type="ECO:0000256" key="1">
    <source>
        <dbReference type="SAM" id="MobiDB-lite"/>
    </source>
</evidence>
<feature type="compositionally biased region" description="Basic residues" evidence="1">
    <location>
        <begin position="38"/>
        <end position="53"/>
    </location>
</feature>